<feature type="domain" description="EF-hand" evidence="3">
    <location>
        <begin position="266"/>
        <end position="301"/>
    </location>
</feature>
<dbReference type="PROSITE" id="PS00018">
    <property type="entry name" value="EF_HAND_1"/>
    <property type="match status" value="1"/>
</dbReference>
<evidence type="ECO:0000259" key="3">
    <source>
        <dbReference type="PROSITE" id="PS50222"/>
    </source>
</evidence>
<feature type="domain" description="EF-hand" evidence="3">
    <location>
        <begin position="302"/>
        <end position="337"/>
    </location>
</feature>
<dbReference type="EMBL" id="JBGBPQ010000013">
    <property type="protein sequence ID" value="KAL1512294.1"/>
    <property type="molecule type" value="Genomic_DNA"/>
</dbReference>
<evidence type="ECO:0000313" key="5">
    <source>
        <dbReference type="Proteomes" id="UP001515480"/>
    </source>
</evidence>
<feature type="compositionally biased region" description="Basic and acidic residues" evidence="2">
    <location>
        <begin position="66"/>
        <end position="118"/>
    </location>
</feature>
<feature type="region of interest" description="Disordered" evidence="2">
    <location>
        <begin position="789"/>
        <end position="829"/>
    </location>
</feature>
<dbReference type="GO" id="GO:0005509">
    <property type="term" value="F:calcium ion binding"/>
    <property type="evidence" value="ECO:0007669"/>
    <property type="project" value="InterPro"/>
</dbReference>
<keyword evidence="1" id="KW-0106">Calcium</keyword>
<feature type="region of interest" description="Disordered" evidence="2">
    <location>
        <begin position="331"/>
        <end position="359"/>
    </location>
</feature>
<feature type="region of interest" description="Disordered" evidence="2">
    <location>
        <begin position="1"/>
        <end position="247"/>
    </location>
</feature>
<reference evidence="4 5" key="1">
    <citation type="journal article" date="2024" name="Science">
        <title>Giant polyketide synthase enzymes in the biosynthesis of giant marine polyether toxins.</title>
        <authorList>
            <person name="Fallon T.R."/>
            <person name="Shende V.V."/>
            <person name="Wierzbicki I.H."/>
            <person name="Pendleton A.L."/>
            <person name="Watervoot N.F."/>
            <person name="Auber R.P."/>
            <person name="Gonzalez D.J."/>
            <person name="Wisecaver J.H."/>
            <person name="Moore B.S."/>
        </authorList>
    </citation>
    <scope>NUCLEOTIDE SEQUENCE [LARGE SCALE GENOMIC DNA]</scope>
    <source>
        <strain evidence="4 5">12B1</strain>
    </source>
</reference>
<sequence>MEEGPAGEGRTAEVDGEEAVRPAEQGIDTPTPSELLARSPRVRVEEGPHEAAGGSEGEAGGGEGEVEGRGEGKVEGEREAEVAGGEKGEMEGRGEVEVEGGEVERVGKIEEEGGKGEVRGGGGKNEEEGGGEGEVEGGEGEVEGGWMSEEEAGEGKVERGREDEVKTGGKGEVEGGKEGEEESRREGVVEGGGEGEVEGRREGELEGRREGEVEGRREGEVEGGGEGGGDEVARHSEGGEKRAESRRVGRHVERHVVEQLRATLAQNVTAVLRWFREWDHDGEGTVTIREVRKVLPMLGAEASRDEVKALFHSYDPRGAGEIPLDQLETALKSGGGAPARSARDKSPSRSVPGYAAPLKRTVVAKGEPYPYIRRGQGSVSPHRRGKSAGKPAGEGRVRGDGDAAAPREGNAFKDMQLALDAAPLSLRVTGMPVGDDWAGAADDGAAGAPRSESRFEEILRSSIESIEHGDDADAANFSPEEWERRRKGIQASETTAAAEGGSTWGDLSDDELRVWRFRKTYERVFNTKAVYIHRFSVQSHEVLEICHVEGEGQLLLTATDASGTQVVGGGVVYDSSAHAFRRANAQHKPLPALWSAPGEYLYELTLTPLPGTAVSPLGWRSKHEGTAMKVVFSIESMLTEIDLLEEPAARDVDSRAVRPQADAATQTGHAVRIARPASHASLMTRADEVEVEQQRVDAMKEATHLAQIDARSCAQLSRAHAMPPLRASRAAKPHPSPAGKPAGESPVEAHDAQVAGLEAAWQAAGWPKGSAAAYYTQLQSNGFQIPYPSHQNPVAVGHHSADQHPPAPLLPPSRPLAGTGLRTGGFRSR</sequence>
<feature type="region of interest" description="Disordered" evidence="2">
    <location>
        <begin position="725"/>
        <end position="750"/>
    </location>
</feature>
<feature type="compositionally biased region" description="Basic and acidic residues" evidence="2">
    <location>
        <begin position="10"/>
        <end position="21"/>
    </location>
</feature>
<dbReference type="Proteomes" id="UP001515480">
    <property type="component" value="Unassembled WGS sequence"/>
</dbReference>
<name>A0AB34J6R7_PRYPA</name>
<protein>
    <recommendedName>
        <fullName evidence="3">EF-hand domain-containing protein</fullName>
    </recommendedName>
</protein>
<comment type="caution">
    <text evidence="4">The sequence shown here is derived from an EMBL/GenBank/DDBJ whole genome shotgun (WGS) entry which is preliminary data.</text>
</comment>
<evidence type="ECO:0000313" key="4">
    <source>
        <dbReference type="EMBL" id="KAL1512294.1"/>
    </source>
</evidence>
<dbReference type="Gene3D" id="1.10.238.10">
    <property type="entry name" value="EF-hand"/>
    <property type="match status" value="1"/>
</dbReference>
<organism evidence="4 5">
    <name type="scientific">Prymnesium parvum</name>
    <name type="common">Toxic golden alga</name>
    <dbReference type="NCBI Taxonomy" id="97485"/>
    <lineage>
        <taxon>Eukaryota</taxon>
        <taxon>Haptista</taxon>
        <taxon>Haptophyta</taxon>
        <taxon>Prymnesiophyceae</taxon>
        <taxon>Prymnesiales</taxon>
        <taxon>Prymnesiaceae</taxon>
        <taxon>Prymnesium</taxon>
    </lineage>
</organism>
<dbReference type="SUPFAM" id="SSF47473">
    <property type="entry name" value="EF-hand"/>
    <property type="match status" value="1"/>
</dbReference>
<feature type="compositionally biased region" description="Gly residues" evidence="2">
    <location>
        <begin position="54"/>
        <end position="63"/>
    </location>
</feature>
<dbReference type="AlphaFoldDB" id="A0AB34J6R7"/>
<dbReference type="InterPro" id="IPR002048">
    <property type="entry name" value="EF_hand_dom"/>
</dbReference>
<feature type="region of interest" description="Disordered" evidence="2">
    <location>
        <begin position="371"/>
        <end position="406"/>
    </location>
</feature>
<feature type="compositionally biased region" description="Basic and acidic residues" evidence="2">
    <location>
        <begin position="197"/>
        <end position="220"/>
    </location>
</feature>
<feature type="compositionally biased region" description="Pro residues" evidence="2">
    <location>
        <begin position="805"/>
        <end position="814"/>
    </location>
</feature>
<proteinExistence type="predicted"/>
<gene>
    <name evidence="4" type="ORF">AB1Y20_005556</name>
</gene>
<evidence type="ECO:0000256" key="2">
    <source>
        <dbReference type="SAM" id="MobiDB-lite"/>
    </source>
</evidence>
<feature type="region of interest" description="Disordered" evidence="2">
    <location>
        <begin position="469"/>
        <end position="502"/>
    </location>
</feature>
<feature type="compositionally biased region" description="Basic and acidic residues" evidence="2">
    <location>
        <begin position="153"/>
        <end position="188"/>
    </location>
</feature>
<accession>A0AB34J6R7</accession>
<evidence type="ECO:0000256" key="1">
    <source>
        <dbReference type="ARBA" id="ARBA00022837"/>
    </source>
</evidence>
<dbReference type="InterPro" id="IPR018247">
    <property type="entry name" value="EF_Hand_1_Ca_BS"/>
</dbReference>
<keyword evidence="5" id="KW-1185">Reference proteome</keyword>
<feature type="compositionally biased region" description="Acidic residues" evidence="2">
    <location>
        <begin position="128"/>
        <end position="152"/>
    </location>
</feature>
<dbReference type="PROSITE" id="PS50222">
    <property type="entry name" value="EF_HAND_2"/>
    <property type="match status" value="2"/>
</dbReference>
<feature type="compositionally biased region" description="Basic and acidic residues" evidence="2">
    <location>
        <begin position="231"/>
        <end position="247"/>
    </location>
</feature>
<dbReference type="InterPro" id="IPR011992">
    <property type="entry name" value="EF-hand-dom_pair"/>
</dbReference>